<gene>
    <name evidence="1" type="ORF">V3Q77_08315</name>
</gene>
<dbReference type="EMBL" id="JAZGZR010000018">
    <property type="protein sequence ID" value="MFK7049891.1"/>
    <property type="molecule type" value="Genomic_DNA"/>
</dbReference>
<keyword evidence="2" id="KW-1185">Reference proteome</keyword>
<name>A0ABW8PPI4_9FLAO</name>
<evidence type="ECO:0000313" key="1">
    <source>
        <dbReference type="EMBL" id="MFK7049891.1"/>
    </source>
</evidence>
<proteinExistence type="predicted"/>
<protein>
    <submittedName>
        <fullName evidence="1">Uncharacterized protein</fullName>
    </submittedName>
</protein>
<evidence type="ECO:0000313" key="2">
    <source>
        <dbReference type="Proteomes" id="UP001621813"/>
    </source>
</evidence>
<comment type="caution">
    <text evidence="1">The sequence shown here is derived from an EMBL/GenBank/DDBJ whole genome shotgun (WGS) entry which is preliminary data.</text>
</comment>
<accession>A0ABW8PPI4</accession>
<reference evidence="1 2" key="1">
    <citation type="submission" date="2024-02" db="EMBL/GenBank/DDBJ databases">
        <title>Comparative Genomic Analysis of Flavobacterium Species Causing Columnaris Disease of Freshwater Fish in Thailand: Insights into Virulence and Resistance Mechanisms.</title>
        <authorList>
            <person name="Nguyen D."/>
            <person name="Chokmangmeepisarn P."/>
            <person name="Khianchaikhan K."/>
            <person name="Morishita M."/>
            <person name="Bunnoy A."/>
            <person name="Rodkhum C."/>
        </authorList>
    </citation>
    <scope>NUCLEOTIDE SEQUENCE [LARGE SCALE GENOMIC DNA]</scope>
    <source>
        <strain evidence="1 2">KCRT2007</strain>
    </source>
</reference>
<organism evidence="1 2">
    <name type="scientific">Flavobacterium davisii</name>
    <dbReference type="NCBI Taxonomy" id="2906077"/>
    <lineage>
        <taxon>Bacteria</taxon>
        <taxon>Pseudomonadati</taxon>
        <taxon>Bacteroidota</taxon>
        <taxon>Flavobacteriia</taxon>
        <taxon>Flavobacteriales</taxon>
        <taxon>Flavobacteriaceae</taxon>
        <taxon>Flavobacterium</taxon>
    </lineage>
</organism>
<dbReference type="Proteomes" id="UP001621813">
    <property type="component" value="Unassembled WGS sequence"/>
</dbReference>
<dbReference type="RefSeq" id="WP_405322651.1">
    <property type="nucleotide sequence ID" value="NZ_JAZGZR010000018.1"/>
</dbReference>
<sequence length="237" mass="27216">MNSIQNWFSNNCPYQEGVALYATVKGCNAHLLRNFQKKETALLLEKLKYELRKHLATAPVPVVKKEVVPPLPAPVPTVQVSKTNSLFFHELPEALRPVLLQANTLFKEMCLLKVQLNELPIFKEKEALALQLDISMKRKANALCWKKIDYWKTHKLILEEKATGIEALSPEKKVLKRQHLYASISKLTKRIAENEALYLATTNLKERNVIDRKLVKQKANLLEQQTDLQRLNELING</sequence>